<dbReference type="SMART" id="SM00248">
    <property type="entry name" value="ANK"/>
    <property type="match status" value="13"/>
</dbReference>
<proteinExistence type="predicted"/>
<dbReference type="SUPFAM" id="SSF48403">
    <property type="entry name" value="Ankyrin repeat"/>
    <property type="match status" value="2"/>
</dbReference>
<dbReference type="Gene3D" id="1.25.40.20">
    <property type="entry name" value="Ankyrin repeat-containing domain"/>
    <property type="match status" value="4"/>
</dbReference>
<dbReference type="Pfam" id="PF12796">
    <property type="entry name" value="Ank_2"/>
    <property type="match status" value="4"/>
</dbReference>
<evidence type="ECO:0000313" key="4">
    <source>
        <dbReference type="RefSeq" id="XP_028149346.1"/>
    </source>
</evidence>
<feature type="repeat" description="ANK" evidence="3">
    <location>
        <begin position="3"/>
        <end position="35"/>
    </location>
</feature>
<evidence type="ECO:0000256" key="2">
    <source>
        <dbReference type="ARBA" id="ARBA00023043"/>
    </source>
</evidence>
<dbReference type="InParanoid" id="A0A6P7GHN0"/>
<feature type="repeat" description="ANK" evidence="3">
    <location>
        <begin position="70"/>
        <end position="102"/>
    </location>
</feature>
<keyword evidence="1" id="KW-0677">Repeat</keyword>
<name>A0A6P7GHN0_DIAVI</name>
<dbReference type="AlphaFoldDB" id="A0A6P7GHN0"/>
<dbReference type="PROSITE" id="PS50297">
    <property type="entry name" value="ANK_REP_REGION"/>
    <property type="match status" value="13"/>
</dbReference>
<protein>
    <submittedName>
        <fullName evidence="4">Ankyrin-2-like</fullName>
    </submittedName>
</protein>
<feature type="repeat" description="ANK" evidence="3">
    <location>
        <begin position="238"/>
        <end position="270"/>
    </location>
</feature>
<feature type="repeat" description="ANK" evidence="3">
    <location>
        <begin position="405"/>
        <end position="437"/>
    </location>
</feature>
<feature type="repeat" description="ANK" evidence="3">
    <location>
        <begin position="204"/>
        <end position="236"/>
    </location>
</feature>
<feature type="repeat" description="ANK" evidence="3">
    <location>
        <begin position="171"/>
        <end position="203"/>
    </location>
</feature>
<organism evidence="4">
    <name type="scientific">Diabrotica virgifera virgifera</name>
    <name type="common">western corn rootworm</name>
    <dbReference type="NCBI Taxonomy" id="50390"/>
    <lineage>
        <taxon>Eukaryota</taxon>
        <taxon>Metazoa</taxon>
        <taxon>Ecdysozoa</taxon>
        <taxon>Arthropoda</taxon>
        <taxon>Hexapoda</taxon>
        <taxon>Insecta</taxon>
        <taxon>Pterygota</taxon>
        <taxon>Neoptera</taxon>
        <taxon>Endopterygota</taxon>
        <taxon>Coleoptera</taxon>
        <taxon>Polyphaga</taxon>
        <taxon>Cucujiformia</taxon>
        <taxon>Chrysomeloidea</taxon>
        <taxon>Chrysomelidae</taxon>
        <taxon>Galerucinae</taxon>
        <taxon>Diabroticina</taxon>
        <taxon>Diabroticites</taxon>
        <taxon>Diabrotica</taxon>
    </lineage>
</organism>
<feature type="repeat" description="ANK" evidence="3">
    <location>
        <begin position="371"/>
        <end position="403"/>
    </location>
</feature>
<dbReference type="RefSeq" id="XP_028149346.1">
    <property type="nucleotide sequence ID" value="XM_028293545.1"/>
</dbReference>
<feature type="repeat" description="ANK" evidence="3">
    <location>
        <begin position="36"/>
        <end position="68"/>
    </location>
</feature>
<sequence length="622" mass="70153">MEQNEYPLHIATKFGNLNEVQQLIDAGAIINEVDSDGFTSLHVAANSKHIEVAEYLLTHGADVNEIDTFEWSSPLHFATRNNDLEMVRLFTEAGADMQCSNMFGDMPIHFAAELGYVEIVKHFLEHGMYVDIIKPGSKMTPLHRAADSKHIKVAKYLLDHGANVNPIETYNGWSPLHFATNNNDLEMVRLFTEAGANMQCSNSYGHMPIHVAAEGGYVEIVKHFLENGIYVDITNQSNKMTPLHMAASGGYIEVVDYLLFNKANVRLKDCEKRGPIHLGVIAGNVKVVHGLIEKGADMDAKDIFKMTPLDLTCRHGNLEIAQLLLKNGAVFNLQEGSRNYSPLHWASQTCSLEIVKYFISLGVDANFGTIQEYTLLHVAAKWDHITMVKYLVEMGADVNKKTLRNGATPLYYAIKSICTDVAEFLILNGADLKEAEYKGKSTLSIALKDVSSDYPESDQTQYMVLAKLIIKYTVLIYNPNPNEKFIRDGCPFFKELSQYFNDCQKEITSMARVTIKNSTVSLHQIISGSNKGNAFVQYLYNDDIKNELENIEDYLKDFSIYGNIFSLVQLRVKQGFQRMELLTDADLMLKKVSPKLPSEIRWRVFNYLDMTDLKTVIQSDFI</sequence>
<evidence type="ECO:0000256" key="1">
    <source>
        <dbReference type="ARBA" id="ARBA00022737"/>
    </source>
</evidence>
<keyword evidence="2 3" id="KW-0040">ANK repeat</keyword>
<feature type="repeat" description="ANK" evidence="3">
    <location>
        <begin position="271"/>
        <end position="303"/>
    </location>
</feature>
<dbReference type="Pfam" id="PF00023">
    <property type="entry name" value="Ank"/>
    <property type="match status" value="2"/>
</dbReference>
<gene>
    <name evidence="4" type="primary">LOC114342755</name>
</gene>
<dbReference type="PROSITE" id="PS50088">
    <property type="entry name" value="ANK_REPEAT"/>
    <property type="match status" value="13"/>
</dbReference>
<feature type="repeat" description="ANK" evidence="3">
    <location>
        <begin position="103"/>
        <end position="135"/>
    </location>
</feature>
<feature type="repeat" description="ANK" evidence="3">
    <location>
        <begin position="338"/>
        <end position="370"/>
    </location>
</feature>
<dbReference type="InterPro" id="IPR002110">
    <property type="entry name" value="Ankyrin_rpt"/>
</dbReference>
<dbReference type="PANTHER" id="PTHR24171:SF9">
    <property type="entry name" value="ANKYRIN REPEAT DOMAIN-CONTAINING PROTEIN 39"/>
    <property type="match status" value="1"/>
</dbReference>
<dbReference type="PANTHER" id="PTHR24171">
    <property type="entry name" value="ANKYRIN REPEAT DOMAIN-CONTAINING PROTEIN 39-RELATED"/>
    <property type="match status" value="1"/>
</dbReference>
<feature type="repeat" description="ANK" evidence="3">
    <location>
        <begin position="137"/>
        <end position="169"/>
    </location>
</feature>
<dbReference type="InterPro" id="IPR036770">
    <property type="entry name" value="Ankyrin_rpt-contain_sf"/>
</dbReference>
<feature type="repeat" description="ANK" evidence="3">
    <location>
        <begin position="304"/>
        <end position="336"/>
    </location>
</feature>
<dbReference type="PRINTS" id="PR01415">
    <property type="entry name" value="ANKYRIN"/>
</dbReference>
<reference evidence="4" key="1">
    <citation type="submission" date="2025-08" db="UniProtKB">
        <authorList>
            <consortium name="RefSeq"/>
        </authorList>
    </citation>
    <scope>IDENTIFICATION</scope>
    <source>
        <tissue evidence="4">Whole insect</tissue>
    </source>
</reference>
<accession>A0A6P7GHN0</accession>
<evidence type="ECO:0000256" key="3">
    <source>
        <dbReference type="PROSITE-ProRule" id="PRU00023"/>
    </source>
</evidence>